<dbReference type="Proteomes" id="UP001059041">
    <property type="component" value="Unassembled WGS sequence"/>
</dbReference>
<keyword evidence="4" id="KW-0175">Coiled coil</keyword>
<dbReference type="FunFam" id="3.40.50.300:FF:000366">
    <property type="entry name" value="GTPase, IMAP family member 2"/>
    <property type="match status" value="1"/>
</dbReference>
<evidence type="ECO:0000256" key="4">
    <source>
        <dbReference type="SAM" id="Coils"/>
    </source>
</evidence>
<feature type="coiled-coil region" evidence="4">
    <location>
        <begin position="225"/>
        <end position="252"/>
    </location>
</feature>
<keyword evidence="2" id="KW-0547">Nucleotide-binding</keyword>
<dbReference type="EMBL" id="JAFHDT010000153">
    <property type="protein sequence ID" value="KAI7790364.1"/>
    <property type="molecule type" value="Genomic_DNA"/>
</dbReference>
<evidence type="ECO:0000313" key="7">
    <source>
        <dbReference type="Proteomes" id="UP001059041"/>
    </source>
</evidence>
<dbReference type="AlphaFoldDB" id="A0A9W7T4G9"/>
<organism evidence="6 7">
    <name type="scientific">Triplophysa rosa</name>
    <name type="common">Cave loach</name>
    <dbReference type="NCBI Taxonomy" id="992332"/>
    <lineage>
        <taxon>Eukaryota</taxon>
        <taxon>Metazoa</taxon>
        <taxon>Chordata</taxon>
        <taxon>Craniata</taxon>
        <taxon>Vertebrata</taxon>
        <taxon>Euteleostomi</taxon>
        <taxon>Actinopterygii</taxon>
        <taxon>Neopterygii</taxon>
        <taxon>Teleostei</taxon>
        <taxon>Ostariophysi</taxon>
        <taxon>Cypriniformes</taxon>
        <taxon>Nemacheilidae</taxon>
        <taxon>Triplophysa</taxon>
    </lineage>
</organism>
<comment type="caution">
    <text evidence="6">The sequence shown here is derived from an EMBL/GenBank/DDBJ whole genome shotgun (WGS) entry which is preliminary data.</text>
</comment>
<dbReference type="PANTHER" id="PTHR10903:SF170">
    <property type="entry name" value="GTPASE IMAP FAMILY MEMBER 7"/>
    <property type="match status" value="1"/>
</dbReference>
<sequence length="261" mass="30069">MDTYLQKAGLRLNLFLSFLFLNSRDDLRIVMVGKTGAGKSATGNTILGVKKFKSEARATSVTKNCLYESEIIDGKNISIVDTPGLYDTQMSNEEVINEELKCIEHAAPGPHVFLLVITVGRFTKEEKNTVELIKEVFGQDAQMYMMVLFTRADDLDGQSFEDYLDGSPELRELIKTCNGRYHLFNNREKNDRTQVNEFMGKMEAMQKRNKNSYYIYSMFTMANELKNTMKSVQEKDKIINDLRRELKEKQNQIDDRFCSIL</sequence>
<dbReference type="InterPro" id="IPR045058">
    <property type="entry name" value="GIMA/IAN/Toc"/>
</dbReference>
<accession>A0A9W7T4G9</accession>
<dbReference type="SUPFAM" id="SSF52540">
    <property type="entry name" value="P-loop containing nucleoside triphosphate hydrolases"/>
    <property type="match status" value="1"/>
</dbReference>
<evidence type="ECO:0000313" key="6">
    <source>
        <dbReference type="EMBL" id="KAI7790364.1"/>
    </source>
</evidence>
<evidence type="ECO:0000256" key="3">
    <source>
        <dbReference type="ARBA" id="ARBA00023134"/>
    </source>
</evidence>
<feature type="domain" description="AIG1-type G" evidence="5">
    <location>
        <begin position="24"/>
        <end position="223"/>
    </location>
</feature>
<name>A0A9W7T4G9_TRIRA</name>
<dbReference type="InterPro" id="IPR027417">
    <property type="entry name" value="P-loop_NTPase"/>
</dbReference>
<reference evidence="6" key="1">
    <citation type="submission" date="2021-02" db="EMBL/GenBank/DDBJ databases">
        <title>Comparative genomics reveals that relaxation of natural selection precedes convergent phenotypic evolution of cavefish.</title>
        <authorList>
            <person name="Peng Z."/>
        </authorList>
    </citation>
    <scope>NUCLEOTIDE SEQUENCE</scope>
    <source>
        <tissue evidence="6">Muscle</tissue>
    </source>
</reference>
<keyword evidence="7" id="KW-1185">Reference proteome</keyword>
<dbReference type="PANTHER" id="PTHR10903">
    <property type="entry name" value="GTPASE, IMAP FAMILY MEMBER-RELATED"/>
    <property type="match status" value="1"/>
</dbReference>
<protein>
    <submittedName>
        <fullName evidence="6">GTPase</fullName>
    </submittedName>
</protein>
<dbReference type="Pfam" id="PF04548">
    <property type="entry name" value="AIG1"/>
    <property type="match status" value="1"/>
</dbReference>
<comment type="similarity">
    <text evidence="1">Belongs to the TRAFAC class TrmE-Era-EngA-EngB-Septin-like GTPase superfamily. AIG1/Toc34/Toc159-like paraseptin GTPase family. IAN subfamily.</text>
</comment>
<evidence type="ECO:0000256" key="1">
    <source>
        <dbReference type="ARBA" id="ARBA00008535"/>
    </source>
</evidence>
<evidence type="ECO:0000256" key="2">
    <source>
        <dbReference type="ARBA" id="ARBA00022741"/>
    </source>
</evidence>
<dbReference type="Gene3D" id="3.40.50.300">
    <property type="entry name" value="P-loop containing nucleotide triphosphate hydrolases"/>
    <property type="match status" value="1"/>
</dbReference>
<keyword evidence="3" id="KW-0342">GTP-binding</keyword>
<dbReference type="PROSITE" id="PS51720">
    <property type="entry name" value="G_AIG1"/>
    <property type="match status" value="1"/>
</dbReference>
<proteinExistence type="inferred from homology"/>
<gene>
    <name evidence="6" type="ORF">IRJ41_008595</name>
</gene>
<dbReference type="CDD" id="cd01852">
    <property type="entry name" value="AIG1"/>
    <property type="match status" value="1"/>
</dbReference>
<dbReference type="InterPro" id="IPR006703">
    <property type="entry name" value="G_AIG1"/>
</dbReference>
<evidence type="ECO:0000259" key="5">
    <source>
        <dbReference type="PROSITE" id="PS51720"/>
    </source>
</evidence>
<dbReference type="GO" id="GO:0005525">
    <property type="term" value="F:GTP binding"/>
    <property type="evidence" value="ECO:0007669"/>
    <property type="project" value="UniProtKB-KW"/>
</dbReference>